<organism evidence="1 2">
    <name type="scientific">Plasmodium gonderi</name>
    <dbReference type="NCBI Taxonomy" id="77519"/>
    <lineage>
        <taxon>Eukaryota</taxon>
        <taxon>Sar</taxon>
        <taxon>Alveolata</taxon>
        <taxon>Apicomplexa</taxon>
        <taxon>Aconoidasida</taxon>
        <taxon>Haemosporida</taxon>
        <taxon>Plasmodiidae</taxon>
        <taxon>Plasmodium</taxon>
        <taxon>Plasmodium (Plasmodium)</taxon>
    </lineage>
</organism>
<comment type="caution">
    <text evidence="1">The sequence shown here is derived from an EMBL/GenBank/DDBJ whole genome shotgun (WGS) entry which is preliminary data.</text>
</comment>
<evidence type="ECO:0000313" key="2">
    <source>
        <dbReference type="Proteomes" id="UP000195521"/>
    </source>
</evidence>
<name>A0A1Y1JUJ4_PLAGO</name>
<dbReference type="GeneID" id="39750330"/>
<reference evidence="2" key="1">
    <citation type="submission" date="2017-04" db="EMBL/GenBank/DDBJ databases">
        <title>Plasmodium gonderi genome.</title>
        <authorList>
            <person name="Arisue N."/>
            <person name="Honma H."/>
            <person name="Kawai S."/>
            <person name="Tougan T."/>
            <person name="Tanabe K."/>
            <person name="Horii T."/>
        </authorList>
    </citation>
    <scope>NUCLEOTIDE SEQUENCE [LARGE SCALE GENOMIC DNA]</scope>
    <source>
        <strain evidence="2">ATCC 30045</strain>
    </source>
</reference>
<gene>
    <name evidence="1" type="ORF">PGO_143820</name>
</gene>
<keyword evidence="2" id="KW-1185">Reference proteome</keyword>
<dbReference type="EMBL" id="BDQF01000015">
    <property type="protein sequence ID" value="GAW83584.1"/>
    <property type="molecule type" value="Genomic_DNA"/>
</dbReference>
<dbReference type="RefSeq" id="XP_028546173.1">
    <property type="nucleotide sequence ID" value="XM_028690372.1"/>
</dbReference>
<dbReference type="OMA" id="IMADDEM"/>
<sequence>MHVHLSTRYISCLCMFACEFTCEDYRSTISNFCECIKGDIKIIIERNDNINVELLSNYFKCMVKEIYDEKYNVKKKKIDKITRKYLRQIDSYRSWDRGFFEDERNVEKRNNDDYKMHLNKYDSFDLRKVIKNNYEPQYNSDNEEPFSFSFYGNRNMKIIDRLKDLKNNISFFKFYDLIDFPGKT</sequence>
<accession>A0A1Y1JUJ4</accession>
<dbReference type="AlphaFoldDB" id="A0A1Y1JUJ4"/>
<dbReference type="Proteomes" id="UP000195521">
    <property type="component" value="Unassembled WGS sequence"/>
</dbReference>
<protein>
    <submittedName>
        <fullName evidence="1">Uncharacterized protein</fullName>
    </submittedName>
</protein>
<dbReference type="OrthoDB" id="392343at2759"/>
<evidence type="ECO:0000313" key="1">
    <source>
        <dbReference type="EMBL" id="GAW83584.1"/>
    </source>
</evidence>
<proteinExistence type="predicted"/>